<keyword evidence="2" id="KW-1133">Transmembrane helix</keyword>
<dbReference type="AlphaFoldDB" id="A0A062VEM1"/>
<keyword evidence="4" id="KW-1185">Reference proteome</keyword>
<dbReference type="EMBL" id="JMIY01000001">
    <property type="protein sequence ID" value="KCZ73645.1"/>
    <property type="molecule type" value="Genomic_DNA"/>
</dbReference>
<gene>
    <name evidence="3" type="ORF">ANME2D_00717</name>
</gene>
<feature type="compositionally biased region" description="Polar residues" evidence="1">
    <location>
        <begin position="346"/>
        <end position="355"/>
    </location>
</feature>
<sequence>MSRDDIANTLSFFFKYSPVLEIRIPKAKLNGKYETTIAGYFNNLDKAVQSVIKYDTKVPGIYVTLNPVNPALLSRCSNRLDENSKLTTSDKDILKRTFLLVDIDPIRPAGISSTDAEHNAAIAKAYHIREIMAKHGWADPVVCDSGNGASLIYHIDLPNNEESTQTVKKCLEAFDLVFGDKEVGIDLTVFNASRIVKLYGTVAKKGDSTAERPHRESKILEVPAEINPISVDQIGELIAVIPVEEEHKPDKGYSNGFDIQAWMKQYDITVASTKPWNSGTMYVLDKCPFDASHRYPDASIIQTQSGALVFHCFHNSCAKHDWRALRDKLEPNREKRGSEPREKQKASGSKGNGDSQASALIHYVESSDVELFHDDVLKLYARIKINGVNKILSLKSQTFGSWLSGRYYRETGTAPGSDAINSALSVIKAIAEHDGKQYNLSVRCCWHDGAIWYDLADWTAVKITAQGWGIMKDVPILFMTLSHMKSSSPTQNAPIAEVKKILEFIPIKDEGEKLLFLVALVSYFIPDIAHVCLVFYGEKGAAKSTVNALIKRLVDPSALSLLSPAPR</sequence>
<dbReference type="OrthoDB" id="119367at2157"/>
<reference evidence="3 4" key="1">
    <citation type="journal article" date="2013" name="Nature">
        <title>Anaerobic oxidation of methane coupled to nitrate reduction in a novel archaeal lineage.</title>
        <authorList>
            <person name="Haroon M.F."/>
            <person name="Hu S."/>
            <person name="Shi Y."/>
            <person name="Imelfort M."/>
            <person name="Keller J."/>
            <person name="Hugenholtz P."/>
            <person name="Yuan Z."/>
            <person name="Tyson G.W."/>
        </authorList>
    </citation>
    <scope>NUCLEOTIDE SEQUENCE [LARGE SCALE GENOMIC DNA]</scope>
    <source>
        <strain evidence="3 4">ANME-2d</strain>
    </source>
</reference>
<evidence type="ECO:0000313" key="3">
    <source>
        <dbReference type="EMBL" id="KCZ73645.1"/>
    </source>
</evidence>
<feature type="transmembrane region" description="Helical" evidence="2">
    <location>
        <begin position="514"/>
        <end position="536"/>
    </location>
</feature>
<proteinExistence type="predicted"/>
<name>A0A062VEM1_9EURY</name>
<comment type="caution">
    <text evidence="3">The sequence shown here is derived from an EMBL/GenBank/DDBJ whole genome shotgun (WGS) entry which is preliminary data.</text>
</comment>
<accession>A0A062VEM1</accession>
<evidence type="ECO:0000313" key="4">
    <source>
        <dbReference type="Proteomes" id="UP000027153"/>
    </source>
</evidence>
<evidence type="ECO:0000256" key="2">
    <source>
        <dbReference type="SAM" id="Phobius"/>
    </source>
</evidence>
<dbReference type="RefSeq" id="WP_052368537.1">
    <property type="nucleotide sequence ID" value="NZ_JMIY01000001.1"/>
</dbReference>
<evidence type="ECO:0000256" key="1">
    <source>
        <dbReference type="SAM" id="MobiDB-lite"/>
    </source>
</evidence>
<dbReference type="Proteomes" id="UP000027153">
    <property type="component" value="Unassembled WGS sequence"/>
</dbReference>
<protein>
    <submittedName>
        <fullName evidence="3">Uncharacterized protein</fullName>
    </submittedName>
</protein>
<keyword evidence="2" id="KW-0472">Membrane</keyword>
<feature type="compositionally biased region" description="Basic and acidic residues" evidence="1">
    <location>
        <begin position="329"/>
        <end position="345"/>
    </location>
</feature>
<feature type="region of interest" description="Disordered" evidence="1">
    <location>
        <begin position="329"/>
        <end position="355"/>
    </location>
</feature>
<organism evidence="3 4">
    <name type="scientific">Candidatus Methanoperedens nitratireducens</name>
    <dbReference type="NCBI Taxonomy" id="1392998"/>
    <lineage>
        <taxon>Archaea</taxon>
        <taxon>Methanobacteriati</taxon>
        <taxon>Methanobacteriota</taxon>
        <taxon>Stenosarchaea group</taxon>
        <taxon>Methanomicrobia</taxon>
        <taxon>Methanosarcinales</taxon>
        <taxon>ANME-2 cluster</taxon>
        <taxon>Candidatus Methanoperedentaceae</taxon>
        <taxon>Candidatus Methanoperedens</taxon>
    </lineage>
</organism>
<keyword evidence="2" id="KW-0812">Transmembrane</keyword>